<dbReference type="AlphaFoldDB" id="A0AAJ5YRP0"/>
<organism evidence="5 6">
    <name type="scientific">Malassezia yamatoensis</name>
    <dbReference type="NCBI Taxonomy" id="253288"/>
    <lineage>
        <taxon>Eukaryota</taxon>
        <taxon>Fungi</taxon>
        <taxon>Dikarya</taxon>
        <taxon>Basidiomycota</taxon>
        <taxon>Ustilaginomycotina</taxon>
        <taxon>Malasseziomycetes</taxon>
        <taxon>Malasseziales</taxon>
        <taxon>Malasseziaceae</taxon>
        <taxon>Malassezia</taxon>
    </lineage>
</organism>
<evidence type="ECO:0000256" key="3">
    <source>
        <dbReference type="PROSITE-ProRule" id="PRU00339"/>
    </source>
</evidence>
<gene>
    <name evidence="5" type="ORF">MYAM1_001943</name>
</gene>
<keyword evidence="6" id="KW-1185">Reference proteome</keyword>
<dbReference type="EMBL" id="CP119944">
    <property type="protein sequence ID" value="WFC99199.1"/>
    <property type="molecule type" value="Genomic_DNA"/>
</dbReference>
<evidence type="ECO:0000313" key="6">
    <source>
        <dbReference type="Proteomes" id="UP001219567"/>
    </source>
</evidence>
<feature type="region of interest" description="Disordered" evidence="4">
    <location>
        <begin position="154"/>
        <end position="194"/>
    </location>
</feature>
<protein>
    <submittedName>
        <fullName evidence="5">Uncharacterized protein</fullName>
    </submittedName>
</protein>
<feature type="compositionally biased region" description="Basic and acidic residues" evidence="4">
    <location>
        <begin position="154"/>
        <end position="181"/>
    </location>
</feature>
<dbReference type="SUPFAM" id="SSF48452">
    <property type="entry name" value="TPR-like"/>
    <property type="match status" value="1"/>
</dbReference>
<evidence type="ECO:0000256" key="4">
    <source>
        <dbReference type="SAM" id="MobiDB-lite"/>
    </source>
</evidence>
<keyword evidence="2 3" id="KW-0802">TPR repeat</keyword>
<feature type="repeat" description="TPR" evidence="3">
    <location>
        <begin position="83"/>
        <end position="116"/>
    </location>
</feature>
<accession>A0AAJ5YRP0</accession>
<dbReference type="PROSITE" id="PS50005">
    <property type="entry name" value="TPR"/>
    <property type="match status" value="1"/>
</dbReference>
<proteinExistence type="predicted"/>
<dbReference type="InterPro" id="IPR039663">
    <property type="entry name" value="AIP/AIPL1/TTC9"/>
</dbReference>
<reference evidence="5 6" key="1">
    <citation type="submission" date="2023-03" db="EMBL/GenBank/DDBJ databases">
        <title>Mating type loci evolution in Malassezia.</title>
        <authorList>
            <person name="Coelho M.A."/>
        </authorList>
    </citation>
    <scope>NUCLEOTIDE SEQUENCE [LARGE SCALE GENOMIC DNA]</scope>
    <source>
        <strain evidence="5 6">CBS 9725</strain>
    </source>
</reference>
<dbReference type="InterPro" id="IPR011990">
    <property type="entry name" value="TPR-like_helical_dom_sf"/>
</dbReference>
<name>A0AAJ5YRP0_9BASI</name>
<dbReference type="PANTHER" id="PTHR11242:SF0">
    <property type="entry name" value="TPR_REGION DOMAIN-CONTAINING PROTEIN"/>
    <property type="match status" value="1"/>
</dbReference>
<dbReference type="InterPro" id="IPR019734">
    <property type="entry name" value="TPR_rpt"/>
</dbReference>
<dbReference type="SMART" id="SM00028">
    <property type="entry name" value="TPR"/>
    <property type="match status" value="2"/>
</dbReference>
<sequence>MQAAATLAPNQNAASLSAEAQKKVQTALEYKKQGNEAFLAHNYQHALYAYHHAVLYLAGLDQSPLAGIQPESKAVPTESTSIRQDHQELSQVKSNLGRFDRAIECCQQALKLNANNSKAMYVSHSLTFSYRTTQAMVRKGDIYAAHTFLMSDDAKPYRSEPSYKEEKASIEKQMEARERQSNRSMRGFLEKRSA</sequence>
<dbReference type="PANTHER" id="PTHR11242">
    <property type="entry name" value="ARYL HYDROCARBON RECEPTOR INTERACTING PROTEIN RELATED"/>
    <property type="match status" value="1"/>
</dbReference>
<evidence type="ECO:0000313" key="5">
    <source>
        <dbReference type="EMBL" id="WFC99199.1"/>
    </source>
</evidence>
<keyword evidence="1" id="KW-0677">Repeat</keyword>
<dbReference type="Gene3D" id="1.25.40.10">
    <property type="entry name" value="Tetratricopeptide repeat domain"/>
    <property type="match status" value="1"/>
</dbReference>
<dbReference type="Proteomes" id="UP001219567">
    <property type="component" value="Chromosome 2"/>
</dbReference>
<evidence type="ECO:0000256" key="1">
    <source>
        <dbReference type="ARBA" id="ARBA00022737"/>
    </source>
</evidence>
<evidence type="ECO:0000256" key="2">
    <source>
        <dbReference type="ARBA" id="ARBA00022803"/>
    </source>
</evidence>